<dbReference type="Proteomes" id="UP000887569">
    <property type="component" value="Unplaced"/>
</dbReference>
<feature type="compositionally biased region" description="Basic and acidic residues" evidence="9">
    <location>
        <begin position="715"/>
        <end position="739"/>
    </location>
</feature>
<feature type="transmembrane region" description="Helical" evidence="10">
    <location>
        <begin position="376"/>
        <end position="396"/>
    </location>
</feature>
<dbReference type="AlphaFoldDB" id="A0A915BJ76"/>
<evidence type="ECO:0000313" key="12">
    <source>
        <dbReference type="Proteomes" id="UP000887569"/>
    </source>
</evidence>
<evidence type="ECO:0000256" key="1">
    <source>
        <dbReference type="ARBA" id="ARBA00004141"/>
    </source>
</evidence>
<evidence type="ECO:0000259" key="11">
    <source>
        <dbReference type="Pfam" id="PF07885"/>
    </source>
</evidence>
<dbReference type="PANTHER" id="PTHR11003">
    <property type="entry name" value="POTASSIUM CHANNEL, SUBFAMILY K"/>
    <property type="match status" value="1"/>
</dbReference>
<dbReference type="WBParaSite" id="PgR041_g093_t02">
    <property type="protein sequence ID" value="PgR041_g093_t02"/>
    <property type="gene ID" value="PgR041_g093"/>
</dbReference>
<feature type="transmembrane region" description="Helical" evidence="10">
    <location>
        <begin position="321"/>
        <end position="342"/>
    </location>
</feature>
<dbReference type="PRINTS" id="PR01333">
    <property type="entry name" value="2POREKCHANEL"/>
</dbReference>
<dbReference type="GO" id="GO:0022841">
    <property type="term" value="F:potassium ion leak channel activity"/>
    <property type="evidence" value="ECO:0007669"/>
    <property type="project" value="TreeGrafter"/>
</dbReference>
<evidence type="ECO:0000256" key="3">
    <source>
        <dbReference type="ARBA" id="ARBA00022692"/>
    </source>
</evidence>
<evidence type="ECO:0000256" key="10">
    <source>
        <dbReference type="SAM" id="Phobius"/>
    </source>
</evidence>
<dbReference type="GO" id="GO:0030322">
    <property type="term" value="P:stabilization of membrane potential"/>
    <property type="evidence" value="ECO:0007669"/>
    <property type="project" value="TreeGrafter"/>
</dbReference>
<name>A0A915BJ76_PARUN</name>
<dbReference type="Gene3D" id="1.10.287.70">
    <property type="match status" value="1"/>
</dbReference>
<dbReference type="InterPro" id="IPR003280">
    <property type="entry name" value="2pore_dom_K_chnl"/>
</dbReference>
<feature type="transmembrane region" description="Helical" evidence="10">
    <location>
        <begin position="215"/>
        <end position="232"/>
    </location>
</feature>
<feature type="region of interest" description="Disordered" evidence="9">
    <location>
        <begin position="655"/>
        <end position="747"/>
    </location>
</feature>
<protein>
    <submittedName>
        <fullName evidence="13">Potassium channel domain-containing protein</fullName>
    </submittedName>
</protein>
<accession>A0A915BJ76</accession>
<keyword evidence="6 10" id="KW-0472">Membrane</keyword>
<organism evidence="12 13">
    <name type="scientific">Parascaris univalens</name>
    <name type="common">Nematode worm</name>
    <dbReference type="NCBI Taxonomy" id="6257"/>
    <lineage>
        <taxon>Eukaryota</taxon>
        <taxon>Metazoa</taxon>
        <taxon>Ecdysozoa</taxon>
        <taxon>Nematoda</taxon>
        <taxon>Chromadorea</taxon>
        <taxon>Rhabditida</taxon>
        <taxon>Spirurina</taxon>
        <taxon>Ascaridomorpha</taxon>
        <taxon>Ascaridoidea</taxon>
        <taxon>Ascarididae</taxon>
        <taxon>Parascaris</taxon>
    </lineage>
</organism>
<keyword evidence="7 8" id="KW-0407">Ion channel</keyword>
<keyword evidence="5 8" id="KW-0406">Ion transport</keyword>
<evidence type="ECO:0000256" key="4">
    <source>
        <dbReference type="ARBA" id="ARBA00022989"/>
    </source>
</evidence>
<keyword evidence="4 10" id="KW-1133">Transmembrane helix</keyword>
<dbReference type="InterPro" id="IPR013099">
    <property type="entry name" value="K_chnl_dom"/>
</dbReference>
<keyword evidence="3 8" id="KW-0812">Transmembrane</keyword>
<keyword evidence="12" id="KW-1185">Reference proteome</keyword>
<dbReference type="Pfam" id="PF07885">
    <property type="entry name" value="Ion_trans_2"/>
    <property type="match status" value="2"/>
</dbReference>
<reference evidence="13" key="1">
    <citation type="submission" date="2022-11" db="UniProtKB">
        <authorList>
            <consortium name="WormBaseParasite"/>
        </authorList>
    </citation>
    <scope>IDENTIFICATION</scope>
</reference>
<dbReference type="GO" id="GO:0005886">
    <property type="term" value="C:plasma membrane"/>
    <property type="evidence" value="ECO:0007669"/>
    <property type="project" value="TreeGrafter"/>
</dbReference>
<evidence type="ECO:0000256" key="9">
    <source>
        <dbReference type="SAM" id="MobiDB-lite"/>
    </source>
</evidence>
<feature type="transmembrane region" description="Helical" evidence="10">
    <location>
        <begin position="98"/>
        <end position="118"/>
    </location>
</feature>
<dbReference type="PANTHER" id="PTHR11003:SF312">
    <property type="entry name" value="POTASSIUM CHANNEL DOMAIN-CONTAINING PROTEIN"/>
    <property type="match status" value="1"/>
</dbReference>
<proteinExistence type="inferred from homology"/>
<evidence type="ECO:0000256" key="6">
    <source>
        <dbReference type="ARBA" id="ARBA00023136"/>
    </source>
</evidence>
<dbReference type="SUPFAM" id="SSF81324">
    <property type="entry name" value="Voltage-gated potassium channels"/>
    <property type="match status" value="2"/>
</dbReference>
<comment type="similarity">
    <text evidence="8">Belongs to the two pore domain potassium channel (TC 1.A.1.8) family.</text>
</comment>
<evidence type="ECO:0000256" key="8">
    <source>
        <dbReference type="RuleBase" id="RU003857"/>
    </source>
</evidence>
<evidence type="ECO:0000256" key="7">
    <source>
        <dbReference type="ARBA" id="ARBA00023303"/>
    </source>
</evidence>
<feature type="region of interest" description="Disordered" evidence="9">
    <location>
        <begin position="14"/>
        <end position="55"/>
    </location>
</feature>
<sequence>MPVLLRSQLDHIRGSRTNLTSRPSGLLHPPSHEAPSFPRLSGCNKTRRDSNQSVANVSRRTVVSVIEFPQLLPPPSPRKKGILANVKFCYKRLHLKDLLPLVFMMLYMVIGAVLFLWIEGPADLHRRSIDFAYYERERELFLKRMEEIYRDRAAAEPLQRRLFLEEAIDYFHQQISVTFTNQTDWSLTTALYYSGTVFTTIGYGDVSCYTVSGRIMTVLYAIVGIPLMLITLNDLGKFLYKTINGVVKLVNSAHPFTFTTKQRQADQVDIMESGGRNPPLSSTSQVEFQLSLDGDELLTVESNEEDVSQIEKPGPPPPMPVTVAVGITVGWIFFCSGLFKIWEHEWTYAESCYFMFISLSTIGLGDVAVKRRDLMVICFVFVIIGLSLVSMCINVIQSALEDLYIKLLMKLLLEYQSKLAQGSDSVGASVGMMKIWGENRTAKYLMPLLSKGTRMTAMAKVQEEAESKGIEIPPVFSDLDEDSGIPKILSIPNEESNLAIQDAVFHAEHSATLASRISPPLISMPTIAFYDSDAQTDSPNLCEKPGQTESAEMHDSGICTEIRFADCLSCAVQCDEWKTISEQTQTTSVETSDTEMMTFCEPSSESAIQTERIATKEQYLQTHLADYLECDAQTEIVEYKCEIAQTPHVDLMESEMQTDEVEVKTKSRQRRGQKGIETRSVDPSIPHNDEQMEEDVQEKSSSSNESLDWNPVDGMHAERQRPVRDLTRFFDRRIRERGGRSPRRTKS</sequence>
<evidence type="ECO:0000256" key="5">
    <source>
        <dbReference type="ARBA" id="ARBA00023065"/>
    </source>
</evidence>
<feature type="domain" description="Potassium channel" evidence="11">
    <location>
        <begin position="327"/>
        <end position="401"/>
    </location>
</feature>
<dbReference type="GO" id="GO:0015271">
    <property type="term" value="F:outward rectifier potassium channel activity"/>
    <property type="evidence" value="ECO:0007669"/>
    <property type="project" value="TreeGrafter"/>
</dbReference>
<evidence type="ECO:0000256" key="2">
    <source>
        <dbReference type="ARBA" id="ARBA00022448"/>
    </source>
</evidence>
<comment type="subcellular location">
    <subcellularLocation>
        <location evidence="1">Membrane</location>
        <topology evidence="1">Multi-pass membrane protein</topology>
    </subcellularLocation>
</comment>
<feature type="domain" description="Potassium channel" evidence="11">
    <location>
        <begin position="181"/>
        <end position="240"/>
    </location>
</feature>
<keyword evidence="2 8" id="KW-0813">Transport</keyword>
<evidence type="ECO:0000313" key="13">
    <source>
        <dbReference type="WBParaSite" id="PgR041_g093_t02"/>
    </source>
</evidence>